<dbReference type="Proteomes" id="UP001228581">
    <property type="component" value="Unassembled WGS sequence"/>
</dbReference>
<evidence type="ECO:0000313" key="6">
    <source>
        <dbReference type="Proteomes" id="UP001241110"/>
    </source>
</evidence>
<dbReference type="Proteomes" id="UP001241110">
    <property type="component" value="Unassembled WGS sequence"/>
</dbReference>
<evidence type="ECO:0000259" key="2">
    <source>
        <dbReference type="PROSITE" id="PS50966"/>
    </source>
</evidence>
<evidence type="ECO:0000256" key="1">
    <source>
        <dbReference type="PROSITE-ProRule" id="PRU00325"/>
    </source>
</evidence>
<keyword evidence="1" id="KW-0479">Metal-binding</keyword>
<proteinExistence type="predicted"/>
<keyword evidence="1" id="KW-0863">Zinc-finger</keyword>
<accession>A0AAE3QU51</accession>
<organism evidence="3 6">
    <name type="scientific">Xanthocytophaga flava</name>
    <dbReference type="NCBI Taxonomy" id="3048013"/>
    <lineage>
        <taxon>Bacteria</taxon>
        <taxon>Pseudomonadati</taxon>
        <taxon>Bacteroidota</taxon>
        <taxon>Cytophagia</taxon>
        <taxon>Cytophagales</taxon>
        <taxon>Rhodocytophagaceae</taxon>
        <taxon>Xanthocytophaga</taxon>
    </lineage>
</organism>
<dbReference type="Pfam" id="PF04434">
    <property type="entry name" value="SWIM"/>
    <property type="match status" value="1"/>
</dbReference>
<dbReference type="PROSITE" id="PS50966">
    <property type="entry name" value="ZF_SWIM"/>
    <property type="match status" value="1"/>
</dbReference>
<protein>
    <submittedName>
        <fullName evidence="3">SWIM zinc finger family protein</fullName>
    </submittedName>
</protein>
<evidence type="ECO:0000313" key="3">
    <source>
        <dbReference type="EMBL" id="MDJ1483418.1"/>
    </source>
</evidence>
<dbReference type="AlphaFoldDB" id="A0AAE3QU51"/>
<feature type="domain" description="SWIM-type" evidence="2">
    <location>
        <begin position="501"/>
        <end position="542"/>
    </location>
</feature>
<evidence type="ECO:0000313" key="5">
    <source>
        <dbReference type="Proteomes" id="UP001228581"/>
    </source>
</evidence>
<comment type="caution">
    <text evidence="3">The sequence shown here is derived from an EMBL/GenBank/DDBJ whole genome shotgun (WGS) entry which is preliminary data.</text>
</comment>
<sequence length="552" mass="64097">MLFNYKFHGSTSVSSNASAVDMSFAPDTLRQPTYFSGVLAKNINFREAISALHDVVVSDLRFKPKDKTAYKEWAASQEALWMAEFGTEYKANIKAKLTELREELSSLHQNRSRLMDPFYKAQRKYFDYLYQKDRDFWFVLDPVITVHPDEIFFECFSQDESTYGKLGCNYEVFKNINEFECGTTNIDYSADLYNEFQKIRDYKETNFTVDPGGFQVQTTNEDAYTEVKIDLPDSWVRGFLQVSSAMTLPAHTFELHPMDVHNICFILRRQKEKLGPRSIRFVLKPGEPVKLIFEPWNHELVCRRSIYLGNEPAEIRLWGRRRLLILERLIPVTQKFIVHMLGNGMPSFFIADLGYMNFTLGLSGWTANDWSRAGNFDLMAPRAEVDNFTKERIFKALRENWRESSTSLSQRLGLDKKIIEGALSAYTQAGRAIYDLNQKVYRVRELSQEPLPMDKLRFDNPREAIANEFVANKAVNVQATQTPNGLKLNGVVKDKNQQYKPEVIIDKDERMVQATCTCNFFVQNKLYKGPCEHILALRIAHNKQSWWTKFLN</sequence>
<dbReference type="InterPro" id="IPR007527">
    <property type="entry name" value="Znf_SWIM"/>
</dbReference>
<evidence type="ECO:0000313" key="4">
    <source>
        <dbReference type="EMBL" id="MDJ1495743.1"/>
    </source>
</evidence>
<keyword evidence="5" id="KW-1185">Reference proteome</keyword>
<dbReference type="EMBL" id="JASJOS010000011">
    <property type="protein sequence ID" value="MDJ1483418.1"/>
    <property type="molecule type" value="Genomic_DNA"/>
</dbReference>
<dbReference type="EMBL" id="JASJOT010000017">
    <property type="protein sequence ID" value="MDJ1495743.1"/>
    <property type="molecule type" value="Genomic_DNA"/>
</dbReference>
<dbReference type="GO" id="GO:0008270">
    <property type="term" value="F:zinc ion binding"/>
    <property type="evidence" value="ECO:0007669"/>
    <property type="project" value="UniProtKB-KW"/>
</dbReference>
<keyword evidence="1" id="KW-0862">Zinc</keyword>
<gene>
    <name evidence="3" type="ORF">QNI16_23160</name>
    <name evidence="4" type="ORF">QNI19_22595</name>
</gene>
<name>A0AAE3QU51_9BACT</name>
<dbReference type="RefSeq" id="WP_313983225.1">
    <property type="nucleotide sequence ID" value="NZ_JASJOR010000020.1"/>
</dbReference>
<reference evidence="3 5" key="1">
    <citation type="submission" date="2023-05" db="EMBL/GenBank/DDBJ databases">
        <authorList>
            <person name="Zhang X."/>
        </authorList>
    </citation>
    <scope>NUCLEOTIDE SEQUENCE</scope>
    <source>
        <strain evidence="4 5">DM2B3-1</strain>
        <strain evidence="3">YF14B1</strain>
    </source>
</reference>